<proteinExistence type="inferred from homology"/>
<dbReference type="eggNOG" id="ENOG502S9IZ">
    <property type="taxonomic scope" value="Eukaryota"/>
</dbReference>
<evidence type="ECO:0000313" key="6">
    <source>
        <dbReference type="EMBL" id="EAT92529.1"/>
    </source>
</evidence>
<dbReference type="EMBL" id="CH445325">
    <property type="protein sequence ID" value="EAT92529.1"/>
    <property type="molecule type" value="Genomic_DNA"/>
</dbReference>
<feature type="domain" description="Methyltransferase" evidence="5">
    <location>
        <begin position="93"/>
        <end position="192"/>
    </location>
</feature>
<sequence length="319" mass="36212">MSTISDLPKTDLAWFDERPSESQIPQSARQLLETYSGIAPNSVIEHVVNLRNEAWRIHPYPCIGQFRFLEPGIDELDEYAEVMERLRKGEKLLDMACCFGQTTRRLVADGAPSENIYGCDLEKDFIDLGYGLFKDRDKLKTKFMVADIFDPSSPLKDLQGSFDMIYAGSFFHLWGWQKQKEVSTLLVQLLRPQPGSMILGRQVGGAEAHETISATYTMYRHNPDSFEQLWKEIGDDLGITFKVNARLKSANDNHFEGGDPNVRPALHRDDPNVTDIWGQTEGTTGLESCSVPIHRFRYLKITPSKQSEDFLFGPTEVVL</sequence>
<comment type="similarity">
    <text evidence="4">Belongs to the class I-like SAM-binding methyltransferase superfamily.</text>
</comment>
<dbReference type="InterPro" id="IPR051654">
    <property type="entry name" value="Meroterpenoid_MTases"/>
</dbReference>
<dbReference type="HOGENOM" id="CLU_051542_0_0_1"/>
<dbReference type="PANTHER" id="PTHR35897:SF1">
    <property type="entry name" value="METHYLTRANSFERASE AUSD"/>
    <property type="match status" value="1"/>
</dbReference>
<dbReference type="InParanoid" id="Q0V4N0"/>
<evidence type="ECO:0000256" key="3">
    <source>
        <dbReference type="ARBA" id="ARBA00022691"/>
    </source>
</evidence>
<organism evidence="6 7">
    <name type="scientific">Phaeosphaeria nodorum (strain SN15 / ATCC MYA-4574 / FGSC 10173)</name>
    <name type="common">Glume blotch fungus</name>
    <name type="synonym">Parastagonospora nodorum</name>
    <dbReference type="NCBI Taxonomy" id="321614"/>
    <lineage>
        <taxon>Eukaryota</taxon>
        <taxon>Fungi</taxon>
        <taxon>Dikarya</taxon>
        <taxon>Ascomycota</taxon>
        <taxon>Pezizomycotina</taxon>
        <taxon>Dothideomycetes</taxon>
        <taxon>Pleosporomycetidae</taxon>
        <taxon>Pleosporales</taxon>
        <taxon>Pleosporineae</taxon>
        <taxon>Phaeosphaeriaceae</taxon>
        <taxon>Parastagonospora</taxon>
    </lineage>
</organism>
<dbReference type="Gene3D" id="3.40.50.150">
    <property type="entry name" value="Vaccinia Virus protein VP39"/>
    <property type="match status" value="1"/>
</dbReference>
<dbReference type="GeneID" id="5968536"/>
<dbReference type="CDD" id="cd02440">
    <property type="entry name" value="AdoMet_MTases"/>
    <property type="match status" value="1"/>
</dbReference>
<dbReference type="SUPFAM" id="SSF53335">
    <property type="entry name" value="S-adenosyl-L-methionine-dependent methyltransferases"/>
    <property type="match status" value="1"/>
</dbReference>
<keyword evidence="3" id="KW-0949">S-adenosyl-L-methionine</keyword>
<evidence type="ECO:0000256" key="4">
    <source>
        <dbReference type="ARBA" id="ARBA00038314"/>
    </source>
</evidence>
<accession>Q0V4N0</accession>
<dbReference type="GO" id="GO:0016740">
    <property type="term" value="F:transferase activity"/>
    <property type="evidence" value="ECO:0007669"/>
    <property type="project" value="UniProtKB-KW"/>
</dbReference>
<comment type="pathway">
    <text evidence="1">Secondary metabolite biosynthesis.</text>
</comment>
<evidence type="ECO:0000313" key="7">
    <source>
        <dbReference type="Proteomes" id="UP000001055"/>
    </source>
</evidence>
<gene>
    <name evidence="6" type="ORF">SNOG_01034</name>
</gene>
<protein>
    <recommendedName>
        <fullName evidence="5">Methyltransferase domain-containing protein</fullName>
    </recommendedName>
</protein>
<dbReference type="Pfam" id="PF13649">
    <property type="entry name" value="Methyltransf_25"/>
    <property type="match status" value="1"/>
</dbReference>
<name>Q0V4N0_PHANO</name>
<dbReference type="PANTHER" id="PTHR35897">
    <property type="entry name" value="METHYLTRANSFERASE AUSD"/>
    <property type="match status" value="1"/>
</dbReference>
<dbReference type="AlphaFoldDB" id="Q0V4N0"/>
<reference evidence="7" key="1">
    <citation type="journal article" date="2007" name="Plant Cell">
        <title>Dothideomycete-plant interactions illuminated by genome sequencing and EST analysis of the wheat pathogen Stagonospora nodorum.</title>
        <authorList>
            <person name="Hane J.K."/>
            <person name="Lowe R.G."/>
            <person name="Solomon P.S."/>
            <person name="Tan K.C."/>
            <person name="Schoch C.L."/>
            <person name="Spatafora J.W."/>
            <person name="Crous P.W."/>
            <person name="Kodira C."/>
            <person name="Birren B.W."/>
            <person name="Galagan J.E."/>
            <person name="Torriani S.F."/>
            <person name="McDonald B.A."/>
            <person name="Oliver R.P."/>
        </authorList>
    </citation>
    <scope>NUCLEOTIDE SEQUENCE [LARGE SCALE GENOMIC DNA]</scope>
    <source>
        <strain evidence="7">SN15 / ATCC MYA-4574 / FGSC 10173</strain>
    </source>
</reference>
<dbReference type="RefSeq" id="XP_001791693.1">
    <property type="nucleotide sequence ID" value="XM_001791641.1"/>
</dbReference>
<evidence type="ECO:0000256" key="2">
    <source>
        <dbReference type="ARBA" id="ARBA00022679"/>
    </source>
</evidence>
<dbReference type="Proteomes" id="UP000001055">
    <property type="component" value="Unassembled WGS sequence"/>
</dbReference>
<dbReference type="InterPro" id="IPR041698">
    <property type="entry name" value="Methyltransf_25"/>
</dbReference>
<keyword evidence="2" id="KW-0808">Transferase</keyword>
<dbReference type="OMA" id="KIRDEAW"/>
<dbReference type="InterPro" id="IPR029063">
    <property type="entry name" value="SAM-dependent_MTases_sf"/>
</dbReference>
<evidence type="ECO:0000256" key="1">
    <source>
        <dbReference type="ARBA" id="ARBA00005179"/>
    </source>
</evidence>
<dbReference type="VEuPathDB" id="FungiDB:JI435_010340"/>
<dbReference type="KEGG" id="pno:SNOG_01034"/>
<evidence type="ECO:0000259" key="5">
    <source>
        <dbReference type="Pfam" id="PF13649"/>
    </source>
</evidence>